<keyword evidence="2 4" id="KW-0863">Zinc-finger</keyword>
<evidence type="ECO:0000256" key="2">
    <source>
        <dbReference type="ARBA" id="ARBA00022771"/>
    </source>
</evidence>
<dbReference type="PROSITE" id="PS01358">
    <property type="entry name" value="ZF_RANBP2_1"/>
    <property type="match status" value="3"/>
</dbReference>
<feature type="domain" description="RanBP2-type" evidence="6">
    <location>
        <begin position="99"/>
        <end position="128"/>
    </location>
</feature>
<feature type="compositionally biased region" description="Basic and acidic residues" evidence="5">
    <location>
        <begin position="228"/>
        <end position="260"/>
    </location>
</feature>
<evidence type="ECO:0000313" key="8">
    <source>
        <dbReference type="EMBL" id="CAF4463062.1"/>
    </source>
</evidence>
<evidence type="ECO:0000256" key="3">
    <source>
        <dbReference type="ARBA" id="ARBA00022833"/>
    </source>
</evidence>
<gene>
    <name evidence="7" type="ORF">GPM918_LOCUS41751</name>
    <name evidence="8" type="ORF">SRO942_LOCUS42860</name>
</gene>
<feature type="non-terminal residue" evidence="7">
    <location>
        <position position="1"/>
    </location>
</feature>
<dbReference type="OrthoDB" id="9978677at2759"/>
<dbReference type="GO" id="GO:0008270">
    <property type="term" value="F:zinc ion binding"/>
    <property type="evidence" value="ECO:0007669"/>
    <property type="project" value="UniProtKB-KW"/>
</dbReference>
<evidence type="ECO:0000256" key="4">
    <source>
        <dbReference type="PROSITE-ProRule" id="PRU00322"/>
    </source>
</evidence>
<dbReference type="PROSITE" id="PS50199">
    <property type="entry name" value="ZF_RANBP2_2"/>
    <property type="match status" value="1"/>
</dbReference>
<organism evidence="7 9">
    <name type="scientific">Didymodactylos carnosus</name>
    <dbReference type="NCBI Taxonomy" id="1234261"/>
    <lineage>
        <taxon>Eukaryota</taxon>
        <taxon>Metazoa</taxon>
        <taxon>Spiralia</taxon>
        <taxon>Gnathifera</taxon>
        <taxon>Rotifera</taxon>
        <taxon>Eurotatoria</taxon>
        <taxon>Bdelloidea</taxon>
        <taxon>Philodinida</taxon>
        <taxon>Philodinidae</taxon>
        <taxon>Didymodactylos</taxon>
    </lineage>
</organism>
<evidence type="ECO:0000259" key="6">
    <source>
        <dbReference type="PROSITE" id="PS50199"/>
    </source>
</evidence>
<dbReference type="AlphaFoldDB" id="A0A816A642"/>
<keyword evidence="9" id="KW-1185">Reference proteome</keyword>
<dbReference type="EMBL" id="CAJOBC010099812">
    <property type="protein sequence ID" value="CAF4463062.1"/>
    <property type="molecule type" value="Genomic_DNA"/>
</dbReference>
<evidence type="ECO:0000256" key="1">
    <source>
        <dbReference type="ARBA" id="ARBA00022723"/>
    </source>
</evidence>
<dbReference type="EMBL" id="CAJNOQ010033650">
    <property type="protein sequence ID" value="CAF1590945.1"/>
    <property type="molecule type" value="Genomic_DNA"/>
</dbReference>
<dbReference type="Gene3D" id="2.30.30.380">
    <property type="entry name" value="Zn-finger domain of Sec23/24"/>
    <property type="match status" value="2"/>
</dbReference>
<dbReference type="SMART" id="SM00547">
    <property type="entry name" value="ZnF_RBZ"/>
    <property type="match status" value="3"/>
</dbReference>
<keyword evidence="3" id="KW-0862">Zinc</keyword>
<proteinExistence type="predicted"/>
<evidence type="ECO:0000313" key="9">
    <source>
        <dbReference type="Proteomes" id="UP000663829"/>
    </source>
</evidence>
<feature type="compositionally biased region" description="Polar residues" evidence="5">
    <location>
        <begin position="261"/>
        <end position="270"/>
    </location>
</feature>
<accession>A0A816A642</accession>
<feature type="region of interest" description="Disordered" evidence="5">
    <location>
        <begin position="1"/>
        <end position="20"/>
    </location>
</feature>
<sequence>MRSSKINKATGIDHPDSSKHQKTLEWPCVQCSYINSTDYKLCIMCGIGKQSQSLQAEYNKNNDLIDKDSIKQQDIYNSNTNSNNSDDKKQYENTTIITSEVNWTCGKCTLENAPSINICEVCGASRAFSGIDAPVKVSASDITEEINVQPSINNTAISTDNACSIECYVPEKTRIHEKYESKHQQLIEWGCSECTYINSINDRICVMCNDGKQPEALQSANNIYIDNKSPDSRNKQMSVEQHDRKVNSQTKEKSVSDKQNEYTNNITTDSNYISQQSSYEQCNIIPTNEQVSPYPENKPISGASHICSIPQTIRDDDKDEKVYIIDLPHNTPDEILEEAIRSRLDKCYNIKVKQVKCYSVIGMGIIILKNNEKINLLTKIQSILLPLSSKTFTLTFAEKLELVSYIVLDYNNKQKIVSNEEIKQKWINMFP</sequence>
<dbReference type="Proteomes" id="UP000663829">
    <property type="component" value="Unassembled WGS sequence"/>
</dbReference>
<feature type="region of interest" description="Disordered" evidence="5">
    <location>
        <begin position="225"/>
        <end position="270"/>
    </location>
</feature>
<keyword evidence="1" id="KW-0479">Metal-binding</keyword>
<dbReference type="Proteomes" id="UP000681722">
    <property type="component" value="Unassembled WGS sequence"/>
</dbReference>
<dbReference type="InterPro" id="IPR036443">
    <property type="entry name" value="Znf_RanBP2_sf"/>
</dbReference>
<reference evidence="7" key="1">
    <citation type="submission" date="2021-02" db="EMBL/GenBank/DDBJ databases">
        <authorList>
            <person name="Nowell W R."/>
        </authorList>
    </citation>
    <scope>NUCLEOTIDE SEQUENCE</scope>
</reference>
<evidence type="ECO:0000313" key="7">
    <source>
        <dbReference type="EMBL" id="CAF1590945.1"/>
    </source>
</evidence>
<comment type="caution">
    <text evidence="7">The sequence shown here is derived from an EMBL/GenBank/DDBJ whole genome shotgun (WGS) entry which is preliminary data.</text>
</comment>
<evidence type="ECO:0000256" key="5">
    <source>
        <dbReference type="SAM" id="MobiDB-lite"/>
    </source>
</evidence>
<dbReference type="Pfam" id="PF00641">
    <property type="entry name" value="Zn_ribbon_RanBP"/>
    <property type="match status" value="1"/>
</dbReference>
<feature type="compositionally biased region" description="Basic and acidic residues" evidence="5">
    <location>
        <begin position="11"/>
        <end position="20"/>
    </location>
</feature>
<dbReference type="InterPro" id="IPR001876">
    <property type="entry name" value="Znf_RanBP2"/>
</dbReference>
<name>A0A816A642_9BILA</name>
<dbReference type="SUPFAM" id="SSF90209">
    <property type="entry name" value="Ran binding protein zinc finger-like"/>
    <property type="match status" value="3"/>
</dbReference>
<protein>
    <recommendedName>
        <fullName evidence="6">RanBP2-type domain-containing protein</fullName>
    </recommendedName>
</protein>